<keyword evidence="4" id="KW-1185">Reference proteome</keyword>
<evidence type="ECO:0000256" key="1">
    <source>
        <dbReference type="SAM" id="MobiDB-lite"/>
    </source>
</evidence>
<organism evidence="3 4">
    <name type="scientific">Thalictrum thalictroides</name>
    <name type="common">Rue-anemone</name>
    <name type="synonym">Anemone thalictroides</name>
    <dbReference type="NCBI Taxonomy" id="46969"/>
    <lineage>
        <taxon>Eukaryota</taxon>
        <taxon>Viridiplantae</taxon>
        <taxon>Streptophyta</taxon>
        <taxon>Embryophyta</taxon>
        <taxon>Tracheophyta</taxon>
        <taxon>Spermatophyta</taxon>
        <taxon>Magnoliopsida</taxon>
        <taxon>Ranunculales</taxon>
        <taxon>Ranunculaceae</taxon>
        <taxon>Thalictroideae</taxon>
        <taxon>Thalictrum</taxon>
    </lineage>
</organism>
<dbReference type="EMBL" id="JABWDY010035179">
    <property type="protein sequence ID" value="KAF5182134.1"/>
    <property type="molecule type" value="Genomic_DNA"/>
</dbReference>
<dbReference type="InterPro" id="IPR002156">
    <property type="entry name" value="RNaseH_domain"/>
</dbReference>
<dbReference type="Proteomes" id="UP000554482">
    <property type="component" value="Unassembled WGS sequence"/>
</dbReference>
<feature type="compositionally biased region" description="Polar residues" evidence="1">
    <location>
        <begin position="61"/>
        <end position="72"/>
    </location>
</feature>
<reference evidence="3 4" key="1">
    <citation type="submission" date="2020-06" db="EMBL/GenBank/DDBJ databases">
        <title>Transcriptomic and genomic resources for Thalictrum thalictroides and T. hernandezii: Facilitating candidate gene discovery in an emerging model plant lineage.</title>
        <authorList>
            <person name="Arias T."/>
            <person name="Riano-Pachon D.M."/>
            <person name="Di Stilio V.S."/>
        </authorList>
    </citation>
    <scope>NUCLEOTIDE SEQUENCE [LARGE SCALE GENOMIC DNA]</scope>
    <source>
        <strain evidence="4">cv. WT478/WT964</strain>
        <tissue evidence="3">Leaves</tissue>
    </source>
</reference>
<evidence type="ECO:0000259" key="2">
    <source>
        <dbReference type="Pfam" id="PF13456"/>
    </source>
</evidence>
<dbReference type="PANTHER" id="PTHR47723:SF19">
    <property type="entry name" value="POLYNUCLEOTIDYL TRANSFERASE, RIBONUCLEASE H-LIKE SUPERFAMILY PROTEIN"/>
    <property type="match status" value="1"/>
</dbReference>
<dbReference type="CDD" id="cd06222">
    <property type="entry name" value="RNase_H_like"/>
    <property type="match status" value="1"/>
</dbReference>
<protein>
    <recommendedName>
        <fullName evidence="2">RNase H type-1 domain-containing protein</fullName>
    </recommendedName>
</protein>
<dbReference type="InterPro" id="IPR053151">
    <property type="entry name" value="RNase_H-like"/>
</dbReference>
<proteinExistence type="predicted"/>
<name>A0A7J6VAM1_THATH</name>
<dbReference type="GO" id="GO:0003676">
    <property type="term" value="F:nucleic acid binding"/>
    <property type="evidence" value="ECO:0007669"/>
    <property type="project" value="InterPro"/>
</dbReference>
<dbReference type="AlphaFoldDB" id="A0A7J6VAM1"/>
<dbReference type="Pfam" id="PF13456">
    <property type="entry name" value="RVT_3"/>
    <property type="match status" value="1"/>
</dbReference>
<dbReference type="GO" id="GO:0004523">
    <property type="term" value="F:RNA-DNA hybrid ribonuclease activity"/>
    <property type="evidence" value="ECO:0007669"/>
    <property type="project" value="InterPro"/>
</dbReference>
<gene>
    <name evidence="3" type="ORF">FRX31_028279</name>
</gene>
<dbReference type="OrthoDB" id="1938131at2759"/>
<feature type="region of interest" description="Disordered" evidence="1">
    <location>
        <begin position="52"/>
        <end position="72"/>
    </location>
</feature>
<feature type="domain" description="RNase H type-1" evidence="2">
    <location>
        <begin position="135"/>
        <end position="208"/>
    </location>
</feature>
<accession>A0A7J6VAM1</accession>
<sequence length="236" mass="26882">MDMKAATINAKILSKNLADMTPFSKEYWTNKKRVIVNSSMDRPRTFRNLNFGVDDRGGSNRGSQFSPNNFDAHTSNTQYVQRIDQDRVYFPDLNADNNDFGGWRRQLPKAPLIKQCKWIPPSKQFIKMNIYAVSKGNPGPTGLGAILRDHKNKILGCTCHGLQEMNSYTAEGWGIVIGAEMAVQQGWKLLWIESDSTVVVQSFGNKKMPWQMEVRWIKTLATLEHVVIASTWREVK</sequence>
<evidence type="ECO:0000313" key="4">
    <source>
        <dbReference type="Proteomes" id="UP000554482"/>
    </source>
</evidence>
<dbReference type="SUPFAM" id="SSF53098">
    <property type="entry name" value="Ribonuclease H-like"/>
    <property type="match status" value="1"/>
</dbReference>
<comment type="caution">
    <text evidence="3">The sequence shown here is derived from an EMBL/GenBank/DDBJ whole genome shotgun (WGS) entry which is preliminary data.</text>
</comment>
<dbReference type="InterPro" id="IPR044730">
    <property type="entry name" value="RNase_H-like_dom_plant"/>
</dbReference>
<dbReference type="PANTHER" id="PTHR47723">
    <property type="entry name" value="OS05G0353850 PROTEIN"/>
    <property type="match status" value="1"/>
</dbReference>
<dbReference type="InterPro" id="IPR012337">
    <property type="entry name" value="RNaseH-like_sf"/>
</dbReference>
<dbReference type="InterPro" id="IPR036397">
    <property type="entry name" value="RNaseH_sf"/>
</dbReference>
<evidence type="ECO:0000313" key="3">
    <source>
        <dbReference type="EMBL" id="KAF5182134.1"/>
    </source>
</evidence>
<dbReference type="Gene3D" id="3.30.420.10">
    <property type="entry name" value="Ribonuclease H-like superfamily/Ribonuclease H"/>
    <property type="match status" value="1"/>
</dbReference>